<dbReference type="InterPro" id="IPR036390">
    <property type="entry name" value="WH_DNA-bd_sf"/>
</dbReference>
<comment type="similarity">
    <text evidence="1">Belongs to the initiator RepB protein family.</text>
</comment>
<evidence type="ECO:0000313" key="3">
    <source>
        <dbReference type="EMBL" id="SEH88492.1"/>
    </source>
</evidence>
<name>A0A1H6LQL7_RUMFL</name>
<dbReference type="Proteomes" id="UP000183190">
    <property type="component" value="Unassembled WGS sequence"/>
</dbReference>
<reference evidence="3 4" key="1">
    <citation type="submission" date="2016-10" db="EMBL/GenBank/DDBJ databases">
        <authorList>
            <person name="de Groot N.N."/>
        </authorList>
    </citation>
    <scope>NUCLEOTIDE SEQUENCE [LARGE SCALE GENOMIC DNA]</scope>
    <source>
        <strain evidence="3 4">YAD2003</strain>
    </source>
</reference>
<dbReference type="Pfam" id="PF21205">
    <property type="entry name" value="Rep3_C"/>
    <property type="match status" value="1"/>
</dbReference>
<dbReference type="RefSeq" id="WP_074719163.1">
    <property type="nucleotide sequence ID" value="NZ_FNWV01000027.1"/>
</dbReference>
<evidence type="ECO:0000313" key="4">
    <source>
        <dbReference type="Proteomes" id="UP000183190"/>
    </source>
</evidence>
<dbReference type="InterPro" id="IPR036388">
    <property type="entry name" value="WH-like_DNA-bd_sf"/>
</dbReference>
<dbReference type="SUPFAM" id="SSF46785">
    <property type="entry name" value="Winged helix' DNA-binding domain"/>
    <property type="match status" value="2"/>
</dbReference>
<dbReference type="InterPro" id="IPR000525">
    <property type="entry name" value="Initiator_Rep_WH1"/>
</dbReference>
<protein>
    <submittedName>
        <fullName evidence="3">Initiator Replication protein</fullName>
    </submittedName>
</protein>
<sequence length="350" mass="40959">MSEIFETAIVEKRNVLNELRTTLHTTQELRLFSIYLSKINPYDKNTRIVRFPLSDFQRIMNFGKLNIAQLKASASSVLKSQVFLPKENGGFKGVNLFETFDVDQDGSGNWYVEINATNAALPLMFDFKDRYFKYELWNALRLKAPSQIRMYEILKQYETIGKREIEVKKLQELLGVNYTRWDRFKAKVLDSCQQALKETTDIYYTYERGKTGTGGKWLTIIFYISKNNDYVDQLSLFEFMEQSEEQSGAAKEPQLELFDTETEQNESTAFFSGACDDEFTATEIESLVTIVNTMELPPHEMGSVFAKYHFLLEQYTRFKAISERTTIKNRYSYFYTMIQSERDKQRGEQP</sequence>
<dbReference type="Gene3D" id="1.10.10.10">
    <property type="entry name" value="Winged helix-like DNA-binding domain superfamily/Winged helix DNA-binding domain"/>
    <property type="match status" value="2"/>
</dbReference>
<dbReference type="EMBL" id="FNWV01000027">
    <property type="protein sequence ID" value="SEH88492.1"/>
    <property type="molecule type" value="Genomic_DNA"/>
</dbReference>
<feature type="domain" description="Initiator Rep protein WH1" evidence="2">
    <location>
        <begin position="9"/>
        <end position="155"/>
    </location>
</feature>
<dbReference type="Pfam" id="PF01051">
    <property type="entry name" value="Rep3_N"/>
    <property type="match status" value="1"/>
</dbReference>
<organism evidence="3 4">
    <name type="scientific">Ruminococcus flavefaciens</name>
    <dbReference type="NCBI Taxonomy" id="1265"/>
    <lineage>
        <taxon>Bacteria</taxon>
        <taxon>Bacillati</taxon>
        <taxon>Bacillota</taxon>
        <taxon>Clostridia</taxon>
        <taxon>Eubacteriales</taxon>
        <taxon>Oscillospiraceae</taxon>
        <taxon>Ruminococcus</taxon>
    </lineage>
</organism>
<dbReference type="GO" id="GO:0003887">
    <property type="term" value="F:DNA-directed DNA polymerase activity"/>
    <property type="evidence" value="ECO:0007669"/>
    <property type="project" value="InterPro"/>
</dbReference>
<gene>
    <name evidence="3" type="ORF">SAMN02910265_03193</name>
</gene>
<accession>A0A1H6LQL7</accession>
<evidence type="ECO:0000259" key="2">
    <source>
        <dbReference type="Pfam" id="PF01051"/>
    </source>
</evidence>
<evidence type="ECO:0000256" key="1">
    <source>
        <dbReference type="ARBA" id="ARBA00038283"/>
    </source>
</evidence>
<proteinExistence type="inferred from homology"/>
<dbReference type="AlphaFoldDB" id="A0A1H6LQL7"/>
<dbReference type="OrthoDB" id="9765378at2"/>
<dbReference type="GO" id="GO:0006270">
    <property type="term" value="P:DNA replication initiation"/>
    <property type="evidence" value="ECO:0007669"/>
    <property type="project" value="InterPro"/>
</dbReference>